<evidence type="ECO:0000256" key="1">
    <source>
        <dbReference type="SAM" id="MobiDB-lite"/>
    </source>
</evidence>
<dbReference type="Proteomes" id="UP000262073">
    <property type="component" value="Chromosome"/>
</dbReference>
<dbReference type="AlphaFoldDB" id="A0A346NRT5"/>
<organism evidence="2 3">
    <name type="scientific">Salinimonas sediminis</name>
    <dbReference type="NCBI Taxonomy" id="2303538"/>
    <lineage>
        <taxon>Bacteria</taxon>
        <taxon>Pseudomonadati</taxon>
        <taxon>Pseudomonadota</taxon>
        <taxon>Gammaproteobacteria</taxon>
        <taxon>Alteromonadales</taxon>
        <taxon>Alteromonadaceae</taxon>
        <taxon>Alteromonas/Salinimonas group</taxon>
        <taxon>Salinimonas</taxon>
    </lineage>
</organism>
<name>A0A346NRT5_9ALTE</name>
<gene>
    <name evidence="2" type="ORF">D0Y50_18900</name>
</gene>
<dbReference type="KEGG" id="salm:D0Y50_18900"/>
<feature type="compositionally biased region" description="Polar residues" evidence="1">
    <location>
        <begin position="52"/>
        <end position="62"/>
    </location>
</feature>
<accession>A0A346NRT5</accession>
<feature type="region of interest" description="Disordered" evidence="1">
    <location>
        <begin position="15"/>
        <end position="65"/>
    </location>
</feature>
<proteinExistence type="predicted"/>
<reference evidence="2 3" key="1">
    <citation type="submission" date="2018-08" db="EMBL/GenBank/DDBJ databases">
        <title>Salinimonas sediminis sp. nov., a piezophilic bacterium isolated from a deep-sea sediment sample from the New Britain Trench.</title>
        <authorList>
            <person name="Cao J."/>
        </authorList>
    </citation>
    <scope>NUCLEOTIDE SEQUENCE [LARGE SCALE GENOMIC DNA]</scope>
    <source>
        <strain evidence="2 3">N102</strain>
    </source>
</reference>
<dbReference type="EMBL" id="CP031769">
    <property type="protein sequence ID" value="AXR08242.1"/>
    <property type="molecule type" value="Genomic_DNA"/>
</dbReference>
<protein>
    <submittedName>
        <fullName evidence="2">Uncharacterized protein</fullName>
    </submittedName>
</protein>
<sequence length="126" mass="13995">MFVTNIKDSGAKIFRFSMATAPTDEPRGEGPGQRSGGRKGPPPGASQSSGSTVGNAGTQRGDSYSKKREALYARLNEKLTNTQYCREGFIEIDTYEAQRRFYLLGECNESATEQDKQNFANTYRYD</sequence>
<dbReference type="OrthoDB" id="5587540at2"/>
<evidence type="ECO:0000313" key="2">
    <source>
        <dbReference type="EMBL" id="AXR08242.1"/>
    </source>
</evidence>
<dbReference type="RefSeq" id="WP_117318457.1">
    <property type="nucleotide sequence ID" value="NZ_CP031769.1"/>
</dbReference>
<feature type="compositionally biased region" description="Gly residues" evidence="1">
    <location>
        <begin position="29"/>
        <end position="39"/>
    </location>
</feature>
<evidence type="ECO:0000313" key="3">
    <source>
        <dbReference type="Proteomes" id="UP000262073"/>
    </source>
</evidence>
<keyword evidence="3" id="KW-1185">Reference proteome</keyword>